<dbReference type="EMBL" id="KI679899">
    <property type="protein sequence ID" value="ETL92350.1"/>
    <property type="molecule type" value="Genomic_DNA"/>
</dbReference>
<dbReference type="Proteomes" id="UP000054423">
    <property type="component" value="Unassembled WGS sequence"/>
</dbReference>
<evidence type="ECO:0000313" key="1">
    <source>
        <dbReference type="EMBL" id="ETL92350.1"/>
    </source>
</evidence>
<gene>
    <name evidence="1" type="ORF">L917_09310</name>
</gene>
<dbReference type="AlphaFoldDB" id="W2L6S0"/>
<reference evidence="1" key="1">
    <citation type="submission" date="2013-11" db="EMBL/GenBank/DDBJ databases">
        <title>The Genome Sequence of Phytophthora parasitica CHvinca01.</title>
        <authorList>
            <consortium name="The Broad Institute Genomics Platform"/>
            <person name="Russ C."/>
            <person name="Tyler B."/>
            <person name="Panabieres F."/>
            <person name="Shan W."/>
            <person name="Tripathy S."/>
            <person name="Grunwald N."/>
            <person name="Machado M."/>
            <person name="Johnson C.S."/>
            <person name="Arredondo F."/>
            <person name="Hong C."/>
            <person name="Coffey M."/>
            <person name="Young S.K."/>
            <person name="Zeng Q."/>
            <person name="Gargeya S."/>
            <person name="Fitzgerald M."/>
            <person name="Abouelleil A."/>
            <person name="Alvarado L."/>
            <person name="Chapman S.B."/>
            <person name="Gainer-Dewar J."/>
            <person name="Goldberg J."/>
            <person name="Griggs A."/>
            <person name="Gujja S."/>
            <person name="Hansen M."/>
            <person name="Howarth C."/>
            <person name="Imamovic A."/>
            <person name="Ireland A."/>
            <person name="Larimer J."/>
            <person name="McCowan C."/>
            <person name="Murphy C."/>
            <person name="Pearson M."/>
            <person name="Poon T.W."/>
            <person name="Priest M."/>
            <person name="Roberts A."/>
            <person name="Saif S."/>
            <person name="Shea T."/>
            <person name="Sykes S."/>
            <person name="Wortman J."/>
            <person name="Nusbaum C."/>
            <person name="Birren B."/>
        </authorList>
    </citation>
    <scope>NUCLEOTIDE SEQUENCE [LARGE SCALE GENOMIC DNA]</scope>
    <source>
        <strain evidence="1">CHvinca01</strain>
    </source>
</reference>
<name>W2L6S0_PHYNI</name>
<proteinExistence type="predicted"/>
<organism evidence="1">
    <name type="scientific">Phytophthora nicotianae</name>
    <name type="common">Potato buckeye rot agent</name>
    <name type="synonym">Phytophthora parasitica</name>
    <dbReference type="NCBI Taxonomy" id="4792"/>
    <lineage>
        <taxon>Eukaryota</taxon>
        <taxon>Sar</taxon>
        <taxon>Stramenopiles</taxon>
        <taxon>Oomycota</taxon>
        <taxon>Peronosporomycetes</taxon>
        <taxon>Peronosporales</taxon>
        <taxon>Peronosporaceae</taxon>
        <taxon>Phytophthora</taxon>
    </lineage>
</organism>
<feature type="non-terminal residue" evidence="1">
    <location>
        <position position="65"/>
    </location>
</feature>
<sequence length="65" mass="7729">MFMDGVSLPGLSEKVMYQTCYSKLKKPKKPKLEDIDRFDFPIKRFNGYKDQDIKAGRQYDLDIDY</sequence>
<accession>W2L6S0</accession>
<protein>
    <submittedName>
        <fullName evidence="1">Uncharacterized protein</fullName>
    </submittedName>
</protein>